<dbReference type="InterPro" id="IPR016024">
    <property type="entry name" value="ARM-type_fold"/>
</dbReference>
<dbReference type="InterPro" id="IPR040122">
    <property type="entry name" value="Importin_beta"/>
</dbReference>
<keyword evidence="4" id="KW-0963">Cytoplasm</keyword>
<dbReference type="InterPro" id="IPR021133">
    <property type="entry name" value="HEAT_type_2"/>
</dbReference>
<dbReference type="GO" id="GO:0005634">
    <property type="term" value="C:nucleus"/>
    <property type="evidence" value="ECO:0007669"/>
    <property type="project" value="UniProtKB-SubCell"/>
</dbReference>
<dbReference type="SUPFAM" id="SSF48371">
    <property type="entry name" value="ARM repeat"/>
    <property type="match status" value="2"/>
</dbReference>
<evidence type="ECO:0000313" key="10">
    <source>
        <dbReference type="EMBL" id="KAJ5094726.1"/>
    </source>
</evidence>
<reference evidence="10" key="2">
    <citation type="journal article" date="2023" name="IMA Fungus">
        <title>Comparative genomic study of the Penicillium genus elucidates a diverse pangenome and 15 lateral gene transfer events.</title>
        <authorList>
            <person name="Petersen C."/>
            <person name="Sorensen T."/>
            <person name="Nielsen M.R."/>
            <person name="Sondergaard T.E."/>
            <person name="Sorensen J.L."/>
            <person name="Fitzpatrick D.A."/>
            <person name="Frisvad J.C."/>
            <person name="Nielsen K.L."/>
        </authorList>
    </citation>
    <scope>NUCLEOTIDE SEQUENCE</scope>
    <source>
        <strain evidence="10">IBT 30069</strain>
    </source>
</reference>
<reference evidence="10" key="1">
    <citation type="submission" date="2022-11" db="EMBL/GenBank/DDBJ databases">
        <authorList>
            <person name="Petersen C."/>
        </authorList>
    </citation>
    <scope>NUCLEOTIDE SEQUENCE</scope>
    <source>
        <strain evidence="10">IBT 30069</strain>
    </source>
</reference>
<comment type="caution">
    <text evidence="10">The sequence shown here is derived from an EMBL/GenBank/DDBJ whole genome shotgun (WGS) entry which is preliminary data.</text>
</comment>
<comment type="subcellular location">
    <subcellularLocation>
        <location evidence="2">Cytoplasm</location>
    </subcellularLocation>
    <subcellularLocation>
        <location evidence="1">Nucleus</location>
    </subcellularLocation>
</comment>
<proteinExistence type="predicted"/>
<evidence type="ECO:0000256" key="2">
    <source>
        <dbReference type="ARBA" id="ARBA00004496"/>
    </source>
</evidence>
<evidence type="ECO:0000256" key="3">
    <source>
        <dbReference type="ARBA" id="ARBA00022448"/>
    </source>
</evidence>
<dbReference type="GO" id="GO:0005737">
    <property type="term" value="C:cytoplasm"/>
    <property type="evidence" value="ECO:0007669"/>
    <property type="project" value="UniProtKB-SubCell"/>
</dbReference>
<evidence type="ECO:0000256" key="7">
    <source>
        <dbReference type="ARBA" id="ARBA00023242"/>
    </source>
</evidence>
<evidence type="ECO:0000313" key="11">
    <source>
        <dbReference type="Proteomes" id="UP001149165"/>
    </source>
</evidence>
<accession>A0A9W9K6V6</accession>
<keyword evidence="11" id="KW-1185">Reference proteome</keyword>
<dbReference type="Gene3D" id="1.25.10.10">
    <property type="entry name" value="Leucine-rich Repeat Variant"/>
    <property type="match status" value="1"/>
</dbReference>
<dbReference type="AlphaFoldDB" id="A0A9W9K6V6"/>
<dbReference type="EMBL" id="JAPQKH010000006">
    <property type="protein sequence ID" value="KAJ5094726.1"/>
    <property type="molecule type" value="Genomic_DNA"/>
</dbReference>
<name>A0A9W9K6V6_9EURO</name>
<dbReference type="GO" id="GO:0006606">
    <property type="term" value="P:protein import into nucleus"/>
    <property type="evidence" value="ECO:0007669"/>
    <property type="project" value="InterPro"/>
</dbReference>
<dbReference type="InterPro" id="IPR034085">
    <property type="entry name" value="TOG"/>
</dbReference>
<dbReference type="PANTHER" id="PTHR10527">
    <property type="entry name" value="IMPORTIN BETA"/>
    <property type="match status" value="1"/>
</dbReference>
<evidence type="ECO:0000259" key="9">
    <source>
        <dbReference type="PROSITE" id="PS50166"/>
    </source>
</evidence>
<dbReference type="InterPro" id="IPR001494">
    <property type="entry name" value="Importin-beta_N"/>
</dbReference>
<evidence type="ECO:0000256" key="8">
    <source>
        <dbReference type="PROSITE-ProRule" id="PRU00103"/>
    </source>
</evidence>
<dbReference type="Pfam" id="PF03810">
    <property type="entry name" value="IBN_N"/>
    <property type="match status" value="1"/>
</dbReference>
<dbReference type="Proteomes" id="UP001149165">
    <property type="component" value="Unassembled WGS sequence"/>
</dbReference>
<evidence type="ECO:0000256" key="5">
    <source>
        <dbReference type="ARBA" id="ARBA00022737"/>
    </source>
</evidence>
<gene>
    <name evidence="10" type="ORF">N7456_010587</name>
</gene>
<evidence type="ECO:0000256" key="1">
    <source>
        <dbReference type="ARBA" id="ARBA00004123"/>
    </source>
</evidence>
<dbReference type="InterPro" id="IPR057672">
    <property type="entry name" value="TPR_IPO4/5"/>
</dbReference>
<evidence type="ECO:0000256" key="4">
    <source>
        <dbReference type="ARBA" id="ARBA00022490"/>
    </source>
</evidence>
<organism evidence="10 11">
    <name type="scientific">Penicillium angulare</name>
    <dbReference type="NCBI Taxonomy" id="116970"/>
    <lineage>
        <taxon>Eukaryota</taxon>
        <taxon>Fungi</taxon>
        <taxon>Dikarya</taxon>
        <taxon>Ascomycota</taxon>
        <taxon>Pezizomycotina</taxon>
        <taxon>Eurotiomycetes</taxon>
        <taxon>Eurotiomycetidae</taxon>
        <taxon>Eurotiales</taxon>
        <taxon>Aspergillaceae</taxon>
        <taxon>Penicillium</taxon>
    </lineage>
</organism>
<feature type="domain" description="Importin N-terminal" evidence="9">
    <location>
        <begin position="24"/>
        <end position="91"/>
    </location>
</feature>
<keyword evidence="5" id="KW-0677">Repeat</keyword>
<dbReference type="OrthoDB" id="7862313at2759"/>
<sequence length="1091" mass="121301">MDQQRFLQQLQVILDPAQGDVKEATGVLQKEFYGQPEALVFLIQIATAHESQELRQLAAVEARSLVSKHWLKVAADQKPQIREQLLRSTMGESSSLVRHSIARIISAVAKIDLNDGEWGDLPNLLLRAADSGNQDERAVAIYIFFTILETLGETFEEKFDDLFTLFGKTIQDPESAEVRINTLLALSKLAMYIEPELHPAPVKAFQNMVPSMVNVLKAAIDASEEDRIMQAFEVFQTLLGCDPSLLTIHLKDLVIFMNEIAANTSADEDVRTQAISFLMQVIQYRKMKIQGLRVGEQLTRTALHIVTELDDDSSADDDITAPRSALAFLDLLSQSLPPAQVVVPLLQALGQYFNSNDANYRRAGILALGMCVEGAPDFISTQMKDIFPMVLRLLADQEYKVRMASLHTVARLADDLAEDLAAEHQALMPLLFQNLTTAIQEYKGEEEGPIVDILKAGISAIDAVVDGLDENDVAPYQSELVPILHNLFKHPDFKIKSLAAGALGSLASSSGDSFLPFFDDSMHLLQEFAAVKDSEEELDLRASVTDAMGEMAAAAGPERYQPYVEPLMRATEEALSLGHSRLKESTYIFWGAMSKVYGEHFSPFLDGAVKGLFACIEQDETDLDVSLGEHGKDLVGQEVTVAGHKVRVASADDDDEFDGEIEDIDIEDDDEDAWDDLTATTPLALEKEIAVEVIGDLVTHTRSAFLPYFEKTIEQVMPLADHHYEGVRKSTISTLHRSYAMLFAIAEENGQMAKWQPGLPLQVQPAKEVQKFGEILMTATLKMWTEEEDRATVADINRNMAENLRFCGPALIADEKVLTNVIHQITDIISKKHPCQQEFEDEEEAGDETSEFDWVVIDTALDVVSGMASALGQSFSELWKVFEKTILRFASSSEALERATAVGVLAECINGMGASVTPLTPTLLKLLLHRLGDEDPQTRSNAAYAVGRLVEHSNAGDELTKEYPAILSRLEQCLQMSVSRLQDNATGCVSRMILRNREAVPTKDVLPVLVDILPLKNDYEENEPLYRMICQMYKWEDATIRELTPRLLPVFQTVLTGDEDQLEDERRAELIELVKWLNQMQAGAAPWVEQL</sequence>
<keyword evidence="6" id="KW-0653">Protein transport</keyword>
<dbReference type="PROSITE" id="PS50166">
    <property type="entry name" value="IMPORTIN_B_NT"/>
    <property type="match status" value="1"/>
</dbReference>
<dbReference type="InterPro" id="IPR058584">
    <property type="entry name" value="IMB1_TNPO1-like_TPR"/>
</dbReference>
<protein>
    <recommendedName>
        <fullName evidence="9">Importin N-terminal domain-containing protein</fullName>
    </recommendedName>
</protein>
<keyword evidence="3" id="KW-0813">Transport</keyword>
<evidence type="ECO:0000256" key="6">
    <source>
        <dbReference type="ARBA" id="ARBA00022927"/>
    </source>
</evidence>
<dbReference type="InterPro" id="IPR011989">
    <property type="entry name" value="ARM-like"/>
</dbReference>
<dbReference type="Pfam" id="PF25574">
    <property type="entry name" value="TPR_IMB1"/>
    <property type="match status" value="1"/>
</dbReference>
<keyword evidence="7" id="KW-0539">Nucleus</keyword>
<dbReference type="SMART" id="SM00913">
    <property type="entry name" value="IBN_N"/>
    <property type="match status" value="1"/>
</dbReference>
<dbReference type="SMART" id="SM01349">
    <property type="entry name" value="TOG"/>
    <property type="match status" value="1"/>
</dbReference>
<dbReference type="GO" id="GO:0031267">
    <property type="term" value="F:small GTPase binding"/>
    <property type="evidence" value="ECO:0007669"/>
    <property type="project" value="InterPro"/>
</dbReference>
<feature type="repeat" description="HEAT" evidence="8">
    <location>
        <begin position="386"/>
        <end position="424"/>
    </location>
</feature>
<dbReference type="Pfam" id="PF25780">
    <property type="entry name" value="TPR_IPO5"/>
    <property type="match status" value="2"/>
</dbReference>
<dbReference type="PROSITE" id="PS50077">
    <property type="entry name" value="HEAT_REPEAT"/>
    <property type="match status" value="1"/>
</dbReference>